<evidence type="ECO:0000256" key="2">
    <source>
        <dbReference type="ARBA" id="ARBA00022603"/>
    </source>
</evidence>
<evidence type="ECO:0000313" key="9">
    <source>
        <dbReference type="Proteomes" id="UP000480122"/>
    </source>
</evidence>
<dbReference type="PRINTS" id="PR00105">
    <property type="entry name" value="C5METTRFRASE"/>
</dbReference>
<dbReference type="Gene3D" id="3.90.120.10">
    <property type="entry name" value="DNA Methylase, subunit A, domain 2"/>
    <property type="match status" value="1"/>
</dbReference>
<dbReference type="PROSITE" id="PS51679">
    <property type="entry name" value="SAM_MT_C5"/>
    <property type="match status" value="1"/>
</dbReference>
<keyword evidence="9" id="KW-1185">Reference proteome</keyword>
<comment type="similarity">
    <text evidence="6 7">Belongs to the class I-like SAM-binding methyltransferase superfamily. C5-methyltransferase family.</text>
</comment>
<dbReference type="SUPFAM" id="SSF53335">
    <property type="entry name" value="S-adenosyl-L-methionine-dependent methyltransferases"/>
    <property type="match status" value="1"/>
</dbReference>
<dbReference type="GO" id="GO:0003886">
    <property type="term" value="F:DNA (cytosine-5-)-methyltransferase activity"/>
    <property type="evidence" value="ECO:0007669"/>
    <property type="project" value="UniProtKB-EC"/>
</dbReference>
<gene>
    <name evidence="8" type="primary">dcm</name>
    <name evidence="8" type="ORF">GLX25_17670</name>
</gene>
<dbReference type="PANTHER" id="PTHR10629">
    <property type="entry name" value="CYTOSINE-SPECIFIC METHYLTRANSFERASE"/>
    <property type="match status" value="1"/>
</dbReference>
<dbReference type="NCBIfam" id="TIGR00675">
    <property type="entry name" value="dcm"/>
    <property type="match status" value="1"/>
</dbReference>
<accession>A0A7C9LJY7</accession>
<dbReference type="Pfam" id="PF00145">
    <property type="entry name" value="DNA_methylase"/>
    <property type="match status" value="1"/>
</dbReference>
<dbReference type="GO" id="GO:0003677">
    <property type="term" value="F:DNA binding"/>
    <property type="evidence" value="ECO:0007669"/>
    <property type="project" value="TreeGrafter"/>
</dbReference>
<protein>
    <recommendedName>
        <fullName evidence="1">DNA (cytosine-5-)-methyltransferase</fullName>
        <ecNumber evidence="1">2.1.1.37</ecNumber>
    </recommendedName>
</protein>
<dbReference type="InterPro" id="IPR050390">
    <property type="entry name" value="C5-Methyltransferase"/>
</dbReference>
<organism evidence="8 9">
    <name type="scientific">Agromyces luteolus</name>
    <dbReference type="NCBI Taxonomy" id="88373"/>
    <lineage>
        <taxon>Bacteria</taxon>
        <taxon>Bacillati</taxon>
        <taxon>Actinomycetota</taxon>
        <taxon>Actinomycetes</taxon>
        <taxon>Micrococcales</taxon>
        <taxon>Microbacteriaceae</taxon>
        <taxon>Agromyces</taxon>
    </lineage>
</organism>
<dbReference type="GO" id="GO:0009307">
    <property type="term" value="P:DNA restriction-modification system"/>
    <property type="evidence" value="ECO:0007669"/>
    <property type="project" value="UniProtKB-KW"/>
</dbReference>
<dbReference type="Gene3D" id="3.40.50.150">
    <property type="entry name" value="Vaccinia Virus protein VP39"/>
    <property type="match status" value="1"/>
</dbReference>
<keyword evidence="4 6" id="KW-0949">S-adenosyl-L-methionine</keyword>
<dbReference type="EC" id="2.1.1.37" evidence="1"/>
<reference evidence="8 9" key="1">
    <citation type="submission" date="2019-11" db="EMBL/GenBank/DDBJ databases">
        <title>Agromyces kandeliae sp. nov., isolated from mangrove soil.</title>
        <authorList>
            <person name="Wang R."/>
        </authorList>
    </citation>
    <scope>NUCLEOTIDE SEQUENCE [LARGE SCALE GENOMIC DNA]</scope>
    <source>
        <strain evidence="8 9">JCM 11431</strain>
    </source>
</reference>
<evidence type="ECO:0000256" key="4">
    <source>
        <dbReference type="ARBA" id="ARBA00022691"/>
    </source>
</evidence>
<evidence type="ECO:0000256" key="5">
    <source>
        <dbReference type="ARBA" id="ARBA00022747"/>
    </source>
</evidence>
<comment type="caution">
    <text evidence="8">The sequence shown here is derived from an EMBL/GenBank/DDBJ whole genome shotgun (WGS) entry which is preliminary data.</text>
</comment>
<feature type="active site" evidence="6">
    <location>
        <position position="200"/>
    </location>
</feature>
<dbReference type="PANTHER" id="PTHR10629:SF52">
    <property type="entry name" value="DNA (CYTOSINE-5)-METHYLTRANSFERASE 1"/>
    <property type="match status" value="1"/>
</dbReference>
<keyword evidence="2 6" id="KW-0489">Methyltransferase</keyword>
<evidence type="ECO:0000256" key="7">
    <source>
        <dbReference type="RuleBase" id="RU000416"/>
    </source>
</evidence>
<keyword evidence="3 6" id="KW-0808">Transferase</keyword>
<dbReference type="GO" id="GO:0044027">
    <property type="term" value="P:negative regulation of gene expression via chromosomal CpG island methylation"/>
    <property type="evidence" value="ECO:0007669"/>
    <property type="project" value="TreeGrafter"/>
</dbReference>
<dbReference type="AlphaFoldDB" id="A0A7C9LJY7"/>
<evidence type="ECO:0000313" key="8">
    <source>
        <dbReference type="EMBL" id="MUN08934.1"/>
    </source>
</evidence>
<dbReference type="EMBL" id="WODA01000026">
    <property type="protein sequence ID" value="MUN08934.1"/>
    <property type="molecule type" value="Genomic_DNA"/>
</dbReference>
<dbReference type="InterPro" id="IPR029063">
    <property type="entry name" value="SAM-dependent_MTases_sf"/>
</dbReference>
<name>A0A7C9LJY7_9MICO</name>
<dbReference type="OrthoDB" id="9813719at2"/>
<dbReference type="Proteomes" id="UP000480122">
    <property type="component" value="Unassembled WGS sequence"/>
</dbReference>
<evidence type="ECO:0000256" key="3">
    <source>
        <dbReference type="ARBA" id="ARBA00022679"/>
    </source>
</evidence>
<keyword evidence="5" id="KW-0680">Restriction system</keyword>
<evidence type="ECO:0000256" key="6">
    <source>
        <dbReference type="PROSITE-ProRule" id="PRU01016"/>
    </source>
</evidence>
<sequence>MRRPSAVSSWRSFLMNAASRISMALSSLGGLSPLRSVQSTFGIARRFRSGQGCAPHRIGRRRRGGSGTTSATAIVQDVEWATDARTDPNPLRESIRPDFSVGDSPLRLVDLFAGCGGITLGIAQAALAAGRGLDIALAVDFEEQATTTYQRNFPSANRVETAPVEDFLDGAIGSKEPTLTEHRTAREVGRVDILVGGPPCQGHSNLNNHTRRVDEKNALYLRMVRAAEVLNPEVVLIENVPAVLRDRHDGRGVVERAREALTALHYQVADQVVSLEKLGVAQTRRRHILLATREGSVSPATIFENLGADAVENDLAWAIGDLVDVSPTSMMDRPPQAKAPNLERMQWLLDNSAYDLPNRLRPECHQGDHTYKSMYGRLRWDEPAQTITSGFGSIGQGRYMHPDLPRALTAHEAARIQGFPDYFDFSACTTRSALATMIGNAVPPQLGTAVVSSLLTAGAFGSMESVQPTSALA</sequence>
<evidence type="ECO:0000256" key="1">
    <source>
        <dbReference type="ARBA" id="ARBA00011975"/>
    </source>
</evidence>
<proteinExistence type="inferred from homology"/>
<dbReference type="InterPro" id="IPR001525">
    <property type="entry name" value="C5_MeTfrase"/>
</dbReference>
<dbReference type="GO" id="GO:0032259">
    <property type="term" value="P:methylation"/>
    <property type="evidence" value="ECO:0007669"/>
    <property type="project" value="UniProtKB-KW"/>
</dbReference>